<comment type="similarity">
    <text evidence="2">Belongs to the FliJ family.</text>
</comment>
<keyword evidence="7" id="KW-1005">Bacterial flagellum biogenesis</keyword>
<keyword evidence="5" id="KW-1003">Cell membrane</keyword>
<dbReference type="GO" id="GO:0009288">
    <property type="term" value="C:bacterial-type flagellum"/>
    <property type="evidence" value="ECO:0007669"/>
    <property type="project" value="InterPro"/>
</dbReference>
<evidence type="ECO:0000313" key="12">
    <source>
        <dbReference type="EMBL" id="CDI40655.1"/>
    </source>
</evidence>
<evidence type="ECO:0000256" key="2">
    <source>
        <dbReference type="ARBA" id="ARBA00010004"/>
    </source>
</evidence>
<keyword evidence="13" id="KW-1185">Reference proteome</keyword>
<evidence type="ECO:0000256" key="1">
    <source>
        <dbReference type="ARBA" id="ARBA00004413"/>
    </source>
</evidence>
<dbReference type="GO" id="GO:0005886">
    <property type="term" value="C:plasma membrane"/>
    <property type="evidence" value="ECO:0007669"/>
    <property type="project" value="UniProtKB-SubCell"/>
</dbReference>
<dbReference type="GO" id="GO:0015031">
    <property type="term" value="P:protein transport"/>
    <property type="evidence" value="ECO:0007669"/>
    <property type="project" value="UniProtKB-KW"/>
</dbReference>
<evidence type="ECO:0000256" key="4">
    <source>
        <dbReference type="ARBA" id="ARBA00022448"/>
    </source>
</evidence>
<comment type="subcellular location">
    <subcellularLocation>
        <location evidence="1">Cell membrane</location>
        <topology evidence="1">Peripheral membrane protein</topology>
        <orientation evidence="1">Cytoplasmic side</orientation>
    </subcellularLocation>
</comment>
<evidence type="ECO:0000256" key="7">
    <source>
        <dbReference type="ARBA" id="ARBA00022795"/>
    </source>
</evidence>
<dbReference type="Pfam" id="PF02050">
    <property type="entry name" value="FliJ"/>
    <property type="match status" value="1"/>
</dbReference>
<dbReference type="AlphaFoldDB" id="F4LTN9"/>
<keyword evidence="12" id="KW-0969">Cilium</keyword>
<keyword evidence="10" id="KW-1006">Bacterial flagellum protein export</keyword>
<dbReference type="InterPro" id="IPR053716">
    <property type="entry name" value="Flag_assembly_chemotaxis_eff"/>
</dbReference>
<dbReference type="KEGG" id="tae:TepiRe1_1333"/>
<keyword evidence="12" id="KW-0282">Flagellum</keyword>
<sequence>MKKFYFRLETPLRIKQLKEKTEKQKLAEAVIKKNKEEKHLVQLERSKKKVWEGIEKKLSNSVETRVLSDYSMYASHMTSQIDEQKMAVKQAHDIYEKRRLSYLAHRKEKQIFEKIKEKKYVDYNKKVNNEEQKISDEVANINYSRLERNTPDEKYF</sequence>
<keyword evidence="6" id="KW-0145">Chemotaxis</keyword>
<evidence type="ECO:0000256" key="6">
    <source>
        <dbReference type="ARBA" id="ARBA00022500"/>
    </source>
</evidence>
<evidence type="ECO:0000256" key="3">
    <source>
        <dbReference type="ARBA" id="ARBA00020392"/>
    </source>
</evidence>
<dbReference type="Proteomes" id="UP000010802">
    <property type="component" value="Chromosome"/>
</dbReference>
<evidence type="ECO:0000256" key="5">
    <source>
        <dbReference type="ARBA" id="ARBA00022475"/>
    </source>
</evidence>
<organism evidence="12 13">
    <name type="scientific">Tepidanaerobacter acetatoxydans (strain DSM 21804 / JCM 16047 / Re1)</name>
    <dbReference type="NCBI Taxonomy" id="1209989"/>
    <lineage>
        <taxon>Bacteria</taxon>
        <taxon>Bacillati</taxon>
        <taxon>Bacillota</taxon>
        <taxon>Clostridia</taxon>
        <taxon>Thermosediminibacterales</taxon>
        <taxon>Tepidanaerobacteraceae</taxon>
        <taxon>Tepidanaerobacter</taxon>
    </lineage>
</organism>
<dbReference type="KEGG" id="tep:TepRe1_1223"/>
<dbReference type="InterPro" id="IPR012823">
    <property type="entry name" value="Flagell_FliJ"/>
</dbReference>
<evidence type="ECO:0000256" key="9">
    <source>
        <dbReference type="ARBA" id="ARBA00023136"/>
    </source>
</evidence>
<dbReference type="EMBL" id="HF563609">
    <property type="protein sequence ID" value="CDI40655.1"/>
    <property type="molecule type" value="Genomic_DNA"/>
</dbReference>
<proteinExistence type="inferred from homology"/>
<dbReference type="STRING" id="1209989.TepRe1_1223"/>
<feature type="coiled-coil region" evidence="11">
    <location>
        <begin position="17"/>
        <end position="46"/>
    </location>
</feature>
<keyword evidence="4" id="KW-0813">Transport</keyword>
<keyword evidence="9" id="KW-0472">Membrane</keyword>
<keyword evidence="11" id="KW-0175">Coiled coil</keyword>
<protein>
    <recommendedName>
        <fullName evidence="3">Flagellar FliJ protein</fullName>
    </recommendedName>
</protein>
<dbReference type="GO" id="GO:0071973">
    <property type="term" value="P:bacterial-type flagellum-dependent cell motility"/>
    <property type="evidence" value="ECO:0007669"/>
    <property type="project" value="InterPro"/>
</dbReference>
<dbReference type="Gene3D" id="1.10.287.1700">
    <property type="match status" value="1"/>
</dbReference>
<dbReference type="eggNOG" id="COG2882">
    <property type="taxonomic scope" value="Bacteria"/>
</dbReference>
<reference evidence="13" key="1">
    <citation type="journal article" date="2013" name="Genome Announc.">
        <title>First genome sequence of a syntrophic acetate-oxidizing bacterium, Tepidanaerobacter acetatoxydans strain Re1.</title>
        <authorList>
            <person name="Manzoor S."/>
            <person name="Bongcam-Rudloff E."/>
            <person name="Schnurer A."/>
            <person name="Muller B."/>
        </authorList>
    </citation>
    <scope>NUCLEOTIDE SEQUENCE [LARGE SCALE GENOMIC DNA]</scope>
    <source>
        <strain evidence="13">Re1</strain>
    </source>
</reference>
<evidence type="ECO:0000256" key="11">
    <source>
        <dbReference type="SAM" id="Coils"/>
    </source>
</evidence>
<accession>F4LTN9</accession>
<dbReference type="NCBIfam" id="TIGR02473">
    <property type="entry name" value="flagell_FliJ"/>
    <property type="match status" value="1"/>
</dbReference>
<evidence type="ECO:0000256" key="10">
    <source>
        <dbReference type="ARBA" id="ARBA00023225"/>
    </source>
</evidence>
<name>F4LTN9_TEPAE</name>
<evidence type="ECO:0000313" key="13">
    <source>
        <dbReference type="Proteomes" id="UP000010802"/>
    </source>
</evidence>
<keyword evidence="8" id="KW-0653">Protein transport</keyword>
<gene>
    <name evidence="12" type="ordered locus">TEPIRE1_1333</name>
</gene>
<dbReference type="GO" id="GO:0044781">
    <property type="term" value="P:bacterial-type flagellum organization"/>
    <property type="evidence" value="ECO:0007669"/>
    <property type="project" value="UniProtKB-KW"/>
</dbReference>
<dbReference type="HOGENOM" id="CLU_139638_5_0_9"/>
<dbReference type="RefSeq" id="WP_013778292.1">
    <property type="nucleotide sequence ID" value="NC_015519.1"/>
</dbReference>
<keyword evidence="12" id="KW-0966">Cell projection</keyword>
<evidence type="ECO:0000256" key="8">
    <source>
        <dbReference type="ARBA" id="ARBA00022927"/>
    </source>
</evidence>
<dbReference type="GO" id="GO:0006935">
    <property type="term" value="P:chemotaxis"/>
    <property type="evidence" value="ECO:0007669"/>
    <property type="project" value="UniProtKB-KW"/>
</dbReference>
<dbReference type="OrthoDB" id="1727315at2"/>